<feature type="modified residue" description="N6-carboxylysine" evidence="15">
    <location>
        <position position="128"/>
    </location>
</feature>
<evidence type="ECO:0000256" key="10">
    <source>
        <dbReference type="ARBA" id="ARBA00023304"/>
    </source>
</evidence>
<dbReference type="Proteomes" id="UP000001137">
    <property type="component" value="Chromosome"/>
</dbReference>
<comment type="similarity">
    <text evidence="2 15">Belongs to the IlvD/Edd family.</text>
</comment>
<evidence type="ECO:0000256" key="4">
    <source>
        <dbReference type="ARBA" id="ARBA00022714"/>
    </source>
</evidence>
<dbReference type="OrthoDB" id="8674at2157"/>
<dbReference type="RefSeq" id="WP_012186800.1">
    <property type="nucleotide sequence ID" value="NC_009954.1"/>
</dbReference>
<feature type="binding site" evidence="15">
    <location>
        <position position="127"/>
    </location>
    <ligand>
        <name>Mg(2+)</name>
        <dbReference type="ChEBI" id="CHEBI:18420"/>
    </ligand>
</feature>
<keyword evidence="4 15" id="KW-0001">2Fe-2S</keyword>
<feature type="binding site" evidence="15">
    <location>
        <position position="85"/>
    </location>
    <ligand>
        <name>Mg(2+)</name>
        <dbReference type="ChEBI" id="CHEBI:18420"/>
    </ligand>
</feature>
<feature type="active site" description="Proton acceptor" evidence="15">
    <location>
        <position position="476"/>
    </location>
</feature>
<dbReference type="GO" id="GO:0004160">
    <property type="term" value="F:dihydroxy-acid dehydratase activity"/>
    <property type="evidence" value="ECO:0007669"/>
    <property type="project" value="UniProtKB-UniRule"/>
</dbReference>
<comment type="catalytic activity">
    <reaction evidence="15">
        <text>(2R,3R)-2,3-dihydroxy-3-methylpentanoate = (S)-3-methyl-2-oxopentanoate + H2O</text>
        <dbReference type="Rhea" id="RHEA:27694"/>
        <dbReference type="ChEBI" id="CHEBI:15377"/>
        <dbReference type="ChEBI" id="CHEBI:35146"/>
        <dbReference type="ChEBI" id="CHEBI:49258"/>
        <dbReference type="EC" id="4.2.1.9"/>
    </reaction>
</comment>
<dbReference type="InterPro" id="IPR004404">
    <property type="entry name" value="DihydroxyA_deHydtase"/>
</dbReference>
<evidence type="ECO:0000313" key="18">
    <source>
        <dbReference type="EMBL" id="ABW02581.1"/>
    </source>
</evidence>
<protein>
    <recommendedName>
        <fullName evidence="14 15">Dihydroxy-acid dehydratase</fullName>
        <shortName evidence="15">DAD</shortName>
        <ecNumber evidence="14 15">4.2.1.9</ecNumber>
    </recommendedName>
</protein>
<evidence type="ECO:0000313" key="19">
    <source>
        <dbReference type="Proteomes" id="UP000001137"/>
    </source>
</evidence>
<dbReference type="InterPro" id="IPR056740">
    <property type="entry name" value="ILV_EDD_C"/>
</dbReference>
<dbReference type="PANTHER" id="PTHR21000:SF5">
    <property type="entry name" value="DIHYDROXY-ACID DEHYDRATASE, MITOCHONDRIAL"/>
    <property type="match status" value="1"/>
</dbReference>
<dbReference type="PROSITE" id="PS00886">
    <property type="entry name" value="ILVD_EDD_1"/>
    <property type="match status" value="1"/>
</dbReference>
<organism evidence="18 19">
    <name type="scientific">Caldivirga maquilingensis (strain ATCC 700844 / DSM 13496 / JCM 10307 / IC-167)</name>
    <dbReference type="NCBI Taxonomy" id="397948"/>
    <lineage>
        <taxon>Archaea</taxon>
        <taxon>Thermoproteota</taxon>
        <taxon>Thermoprotei</taxon>
        <taxon>Thermoproteales</taxon>
        <taxon>Thermoproteaceae</taxon>
        <taxon>Caldivirga</taxon>
    </lineage>
</organism>
<evidence type="ECO:0000256" key="7">
    <source>
        <dbReference type="ARBA" id="ARBA00023004"/>
    </source>
</evidence>
<feature type="binding site" evidence="15">
    <location>
        <position position="53"/>
    </location>
    <ligand>
        <name>[2Fe-2S] cluster</name>
        <dbReference type="ChEBI" id="CHEBI:190135"/>
    </ligand>
</feature>
<dbReference type="InterPro" id="IPR042096">
    <property type="entry name" value="Dihydro-acid_dehy_C"/>
</dbReference>
<feature type="domain" description="Dihydroxy-acid/6-phosphogluconate dehydratase N-terminal" evidence="16">
    <location>
        <begin position="38"/>
        <end position="355"/>
    </location>
</feature>
<keyword evidence="19" id="KW-1185">Reference proteome</keyword>
<accession>A8MAK4</accession>
<comment type="caution">
    <text evidence="15">Lacks conserved residue(s) required for the propagation of feature annotation.</text>
</comment>
<evidence type="ECO:0000256" key="3">
    <source>
        <dbReference type="ARBA" id="ARBA00022605"/>
    </source>
</evidence>
<feature type="domain" description="Dihydroxy-acid/6-phosphogluconate dehydratase C-terminal" evidence="17">
    <location>
        <begin position="369"/>
        <end position="557"/>
    </location>
</feature>
<comment type="catalytic activity">
    <reaction evidence="11">
        <text>(2R)-2,3-dihydroxy-3-methylbutanoate = 3-methyl-2-oxobutanoate + H2O</text>
        <dbReference type="Rhea" id="RHEA:24809"/>
        <dbReference type="ChEBI" id="CHEBI:11851"/>
        <dbReference type="ChEBI" id="CHEBI:15377"/>
        <dbReference type="ChEBI" id="CHEBI:49072"/>
        <dbReference type="EC" id="4.2.1.9"/>
    </reaction>
    <physiologicalReaction direction="left-to-right" evidence="11">
        <dbReference type="Rhea" id="RHEA:24810"/>
    </physiologicalReaction>
</comment>
<dbReference type="InterPro" id="IPR020558">
    <property type="entry name" value="DiOHA_6PGluconate_deHydtase_CS"/>
</dbReference>
<comment type="pathway">
    <text evidence="13 15">Amino-acid biosynthesis; L-isoleucine biosynthesis; L-isoleucine from 2-oxobutanoate: step 3/4.</text>
</comment>
<evidence type="ECO:0000259" key="16">
    <source>
        <dbReference type="Pfam" id="PF00920"/>
    </source>
</evidence>
<dbReference type="GO" id="GO:0051537">
    <property type="term" value="F:2 iron, 2 sulfur cluster binding"/>
    <property type="evidence" value="ECO:0007669"/>
    <property type="project" value="UniProtKB-UniRule"/>
</dbReference>
<keyword evidence="5 15" id="KW-0479">Metal-binding</keyword>
<reference evidence="18 19" key="1">
    <citation type="submission" date="2007-10" db="EMBL/GenBank/DDBJ databases">
        <title>Complete sequence of Caldivirga maquilingensis IC-167.</title>
        <authorList>
            <consortium name="US DOE Joint Genome Institute"/>
            <person name="Copeland A."/>
            <person name="Lucas S."/>
            <person name="Lapidus A."/>
            <person name="Barry K."/>
            <person name="Glavina del Rio T."/>
            <person name="Dalin E."/>
            <person name="Tice H."/>
            <person name="Pitluck S."/>
            <person name="Saunders E."/>
            <person name="Brettin T."/>
            <person name="Bruce D."/>
            <person name="Detter J.C."/>
            <person name="Han C."/>
            <person name="Schmutz J."/>
            <person name="Larimer F."/>
            <person name="Land M."/>
            <person name="Hauser L."/>
            <person name="Kyrpides N."/>
            <person name="Ivanova N."/>
            <person name="Biddle J.F."/>
            <person name="Zhang Z."/>
            <person name="Fitz-Gibbon S.T."/>
            <person name="Lowe T.M."/>
            <person name="Saltikov C."/>
            <person name="House C.H."/>
            <person name="Richardson P."/>
        </authorList>
    </citation>
    <scope>NUCLEOTIDE SEQUENCE [LARGE SCALE GENOMIC DNA]</scope>
    <source>
        <strain evidence="19">ATCC 700844 / DSM 13496 / JCM 10307 / IC-167</strain>
    </source>
</reference>
<keyword evidence="6 15" id="KW-0460">Magnesium</keyword>
<evidence type="ECO:0000259" key="17">
    <source>
        <dbReference type="Pfam" id="PF24877"/>
    </source>
</evidence>
<dbReference type="InterPro" id="IPR050165">
    <property type="entry name" value="DHAD_IlvD/Edd"/>
</dbReference>
<dbReference type="Gene3D" id="3.50.30.80">
    <property type="entry name" value="IlvD/EDD C-terminal domain-like"/>
    <property type="match status" value="1"/>
</dbReference>
<dbReference type="Pfam" id="PF24877">
    <property type="entry name" value="ILV_EDD_C"/>
    <property type="match status" value="1"/>
</dbReference>
<dbReference type="HAMAP" id="MF_00012">
    <property type="entry name" value="IlvD"/>
    <property type="match status" value="1"/>
</dbReference>
<dbReference type="GO" id="GO:0009099">
    <property type="term" value="P:L-valine biosynthetic process"/>
    <property type="evidence" value="ECO:0007669"/>
    <property type="project" value="UniProtKB-UniRule"/>
</dbReference>
<name>A8MAK4_CALMQ</name>
<dbReference type="Pfam" id="PF00920">
    <property type="entry name" value="ILVD_EDD_N"/>
    <property type="match status" value="1"/>
</dbReference>
<evidence type="ECO:0000256" key="12">
    <source>
        <dbReference type="ARBA" id="ARBA00029436"/>
    </source>
</evidence>
<comment type="subunit">
    <text evidence="15">Homodimer.</text>
</comment>
<dbReference type="InterPro" id="IPR037237">
    <property type="entry name" value="IlvD/EDD_N"/>
</dbReference>
<evidence type="ECO:0000256" key="8">
    <source>
        <dbReference type="ARBA" id="ARBA00023014"/>
    </source>
</evidence>
<dbReference type="eggNOG" id="arCOG04045">
    <property type="taxonomic scope" value="Archaea"/>
</dbReference>
<comment type="cofactor">
    <cofactor evidence="1 15">
        <name>Mg(2+)</name>
        <dbReference type="ChEBI" id="CHEBI:18420"/>
    </cofactor>
</comment>
<evidence type="ECO:0000256" key="6">
    <source>
        <dbReference type="ARBA" id="ARBA00022842"/>
    </source>
</evidence>
<feature type="binding site" evidence="15">
    <location>
        <position position="450"/>
    </location>
    <ligand>
        <name>Mg(2+)</name>
        <dbReference type="ChEBI" id="CHEBI:18420"/>
    </ligand>
</feature>
<dbReference type="PANTHER" id="PTHR21000">
    <property type="entry name" value="DIHYDROXY-ACID DEHYDRATASE DAD"/>
    <property type="match status" value="1"/>
</dbReference>
<dbReference type="HOGENOM" id="CLU_014271_4_2_2"/>
<sequence>MVSVKVKVRSSERYDGVLNATHRAFLRSIGLTDEDIAKPLMAVAVAWSEAGPCNIHTLQLASYVKEGIKTGGGAPLTVPTIVVNDNIGMGTEGMRYSLVSRDVIADTIEAQVNAHAFDGFVGIGGCDKTTPGLLMAMARLNIPSIYLYGGSAEPGFYGGRKLTIEDVHEAVGAFIVGKITEDELYNIELNAHPTYGTCAGMFTANTMAALTEALGMALPGSATPPATSARRVIYARETGLALMKVAELGIKPRDIMTYEAFENAITVLMAVGGSTNAILHLLAIAYEAGVKLTLDDFDRISRKVPYIAALRPGGDYVPAELDQVGGIPLVMSKLLKAGLLNGKVITVTGKTLEENLKDYKIPNVEHSHIVKDPSAPIKPWGGIRILKGSLAPEGAVVKVAATNIMRFEGKAKPFNSEVDAFQAIRRGEIKPGDVVIIRYEGPKGGPGMPEMLRVTSAIVGAGLGQDVALVTDGRFSGATRGLMIGHVAPEAAVGGPIAVVEEGDVVVIDVENGRLDLKLPEEEIKRRLSRWQPPPPRYRSGLLAKYASLVSSASMGAVTLPRI</sequence>
<evidence type="ECO:0000256" key="13">
    <source>
        <dbReference type="ARBA" id="ARBA00029437"/>
    </source>
</evidence>
<feature type="binding site" description="via carbamate group" evidence="15">
    <location>
        <position position="128"/>
    </location>
    <ligand>
        <name>Mg(2+)</name>
        <dbReference type="ChEBI" id="CHEBI:18420"/>
    </ligand>
</feature>
<evidence type="ECO:0000256" key="11">
    <source>
        <dbReference type="ARBA" id="ARBA00029304"/>
    </source>
</evidence>
<dbReference type="GeneID" id="5709119"/>
<dbReference type="GO" id="GO:0000287">
    <property type="term" value="F:magnesium ion binding"/>
    <property type="evidence" value="ECO:0007669"/>
    <property type="project" value="UniProtKB-UniRule"/>
</dbReference>
<keyword evidence="10 15" id="KW-0100">Branched-chain amino acid biosynthesis</keyword>
<evidence type="ECO:0000256" key="5">
    <source>
        <dbReference type="ARBA" id="ARBA00022723"/>
    </source>
</evidence>
<keyword evidence="7 15" id="KW-0408">Iron</keyword>
<evidence type="ECO:0000256" key="2">
    <source>
        <dbReference type="ARBA" id="ARBA00006486"/>
    </source>
</evidence>
<keyword evidence="8 15" id="KW-0411">Iron-sulfur</keyword>
<dbReference type="EMBL" id="CP000852">
    <property type="protein sequence ID" value="ABW02581.1"/>
    <property type="molecule type" value="Genomic_DNA"/>
</dbReference>
<keyword evidence="9 15" id="KW-0456">Lyase</keyword>
<dbReference type="UniPathway" id="UPA00047">
    <property type="reaction ID" value="UER00057"/>
</dbReference>
<proteinExistence type="inferred from homology"/>
<comment type="pathway">
    <text evidence="12 15">Amino-acid biosynthesis; L-valine biosynthesis; L-valine from pyruvate: step 3/4.</text>
</comment>
<dbReference type="EC" id="4.2.1.9" evidence="14 15"/>
<dbReference type="SUPFAM" id="SSF52016">
    <property type="entry name" value="LeuD/IlvD-like"/>
    <property type="match status" value="1"/>
</dbReference>
<dbReference type="GO" id="GO:0009097">
    <property type="term" value="P:isoleucine biosynthetic process"/>
    <property type="evidence" value="ECO:0007669"/>
    <property type="project" value="UniProtKB-UniRule"/>
</dbReference>
<evidence type="ECO:0000256" key="15">
    <source>
        <dbReference type="HAMAP-Rule" id="MF_00012"/>
    </source>
</evidence>
<dbReference type="NCBIfam" id="TIGR00110">
    <property type="entry name" value="ilvD"/>
    <property type="match status" value="1"/>
</dbReference>
<evidence type="ECO:0000256" key="1">
    <source>
        <dbReference type="ARBA" id="ARBA00001946"/>
    </source>
</evidence>
<dbReference type="KEGG" id="cma:Cmaq_1758"/>
<dbReference type="FunFam" id="3.50.30.80:FF:000001">
    <property type="entry name" value="Dihydroxy-acid dehydratase"/>
    <property type="match status" value="1"/>
</dbReference>
<dbReference type="NCBIfam" id="NF002068">
    <property type="entry name" value="PRK00911.1"/>
    <property type="match status" value="1"/>
</dbReference>
<comment type="cofactor">
    <cofactor evidence="15">
        <name>[2Fe-2S] cluster</name>
        <dbReference type="ChEBI" id="CHEBI:190135"/>
    </cofactor>
    <text evidence="15">Binds 1 [2Fe-2S] cluster per subunit. This cluster acts as a Lewis acid cofactor.</text>
</comment>
<dbReference type="InterPro" id="IPR000581">
    <property type="entry name" value="ILV_EDD_N"/>
</dbReference>
<evidence type="ECO:0000256" key="14">
    <source>
        <dbReference type="ARBA" id="ARBA00029490"/>
    </source>
</evidence>
<gene>
    <name evidence="15" type="primary">ilvD</name>
    <name evidence="18" type="ordered locus">Cmaq_1758</name>
</gene>
<evidence type="ECO:0000256" key="9">
    <source>
        <dbReference type="ARBA" id="ARBA00023239"/>
    </source>
</evidence>
<comment type="function">
    <text evidence="15">Functions in the biosynthesis of branched-chain amino acids. Catalyzes the dehydration of (2R,3R)-2,3-dihydroxy-3-methylpentanoate (2,3-dihydroxy-3-methylvalerate) into 2-oxo-3-methylpentanoate (2-oxo-3-methylvalerate) and of (2R)-2,3-dihydroxy-3-methylbutanoate (2,3-dihydroxyisovalerate) into 2-oxo-3-methylbutanoate (2-oxoisovalerate), the penultimate precursor to L-isoleucine and L-valine, respectively.</text>
</comment>
<dbReference type="AlphaFoldDB" id="A8MAK4"/>
<dbReference type="UniPathway" id="UPA00049">
    <property type="reaction ID" value="UER00061"/>
</dbReference>
<dbReference type="SUPFAM" id="SSF143975">
    <property type="entry name" value="IlvD/EDD N-terminal domain-like"/>
    <property type="match status" value="1"/>
</dbReference>
<dbReference type="STRING" id="397948.Cmaq_1758"/>
<dbReference type="PROSITE" id="PS00887">
    <property type="entry name" value="ILVD_EDD_2"/>
    <property type="match status" value="1"/>
</dbReference>
<keyword evidence="3 15" id="KW-0028">Amino-acid biosynthesis</keyword>